<dbReference type="RefSeq" id="WP_184195018.1">
    <property type="nucleotide sequence ID" value="NZ_BMOX01000002.1"/>
</dbReference>
<sequence length="421" mass="44475">MDHFTIRDGVMHAEDVSLELLANEVGTPVYVYSTATIERHYNVFAAAVSGLTDGNPLVAFAVKANPNLSVLATLARLGAGADVVSGGELARALAAGVPPERIVFSGVGKQLPELRAGVEAGILQFNIESEAEILMLGAVAETLGKTVEVAIRINPAVDPRTHGKISTGGADAKFGIPWDRVPQAFALAASQSHLRPVGLAAHIGSQLTDLGPVEDTIRKLGALATDLEAAGHAIRRIDCGGGLGVPYRADQPAPPSPAHYAAMVARATAGWRWRLMFEPGRMIVGNAGVLVSTVILTKEGASRHFVVVDAAMNDLLRPSLYNAWHDIRALRPREDRCTATVVGPICETGDTFAEDRDIETVGAGERIAFMTAGAYGATMASTYNSRPLVPEVMVSGGKWAIVSQRNQPEAMLALDARAPWL</sequence>
<feature type="binding site" evidence="5">
    <location>
        <position position="281"/>
    </location>
    <ligand>
        <name>substrate</name>
    </ligand>
</feature>
<dbReference type="SUPFAM" id="SSF50621">
    <property type="entry name" value="Alanine racemase C-terminal domain-like"/>
    <property type="match status" value="1"/>
</dbReference>
<dbReference type="PRINTS" id="PR01179">
    <property type="entry name" value="ODADCRBXLASE"/>
</dbReference>
<comment type="caution">
    <text evidence="11">The sequence shown here is derived from an EMBL/GenBank/DDBJ whole genome shotgun (WGS) entry which is preliminary data.</text>
</comment>
<comment type="function">
    <text evidence="5">Specifically catalyzes the decarboxylation of meso-diaminopimelate (meso-DAP) to L-lysine.</text>
</comment>
<dbReference type="PANTHER" id="PTHR43727:SF2">
    <property type="entry name" value="GROUP IV DECARBOXYLASE"/>
    <property type="match status" value="1"/>
</dbReference>
<evidence type="ECO:0000259" key="9">
    <source>
        <dbReference type="Pfam" id="PF00278"/>
    </source>
</evidence>
<dbReference type="AlphaFoldDB" id="A0A841L1U8"/>
<comment type="subunit">
    <text evidence="5">Homodimer.</text>
</comment>
<dbReference type="Gene3D" id="2.40.37.10">
    <property type="entry name" value="Lyase, Ornithine Decarboxylase, Chain A, domain 1"/>
    <property type="match status" value="1"/>
</dbReference>
<reference evidence="11 12" key="1">
    <citation type="submission" date="2020-08" db="EMBL/GenBank/DDBJ databases">
        <title>Genomic Encyclopedia of Type Strains, Phase IV (KMG-IV): sequencing the most valuable type-strain genomes for metagenomic binning, comparative biology and taxonomic classification.</title>
        <authorList>
            <person name="Goeker M."/>
        </authorList>
    </citation>
    <scope>NUCLEOTIDE SEQUENCE [LARGE SCALE GENOMIC DNA]</scope>
    <source>
        <strain evidence="11 12">DSM 102189</strain>
    </source>
</reference>
<dbReference type="InterPro" id="IPR022643">
    <property type="entry name" value="De-COase2_C"/>
</dbReference>
<feature type="binding site" evidence="5">
    <location>
        <position position="375"/>
    </location>
    <ligand>
        <name>pyridoxal 5'-phosphate</name>
        <dbReference type="ChEBI" id="CHEBI:597326"/>
    </ligand>
</feature>
<dbReference type="InterPro" id="IPR022653">
    <property type="entry name" value="De-COase2_pyr-phos_BS"/>
</dbReference>
<evidence type="ECO:0000256" key="2">
    <source>
        <dbReference type="ARBA" id="ARBA00022793"/>
    </source>
</evidence>
<dbReference type="Gene3D" id="3.20.20.10">
    <property type="entry name" value="Alanine racemase"/>
    <property type="match status" value="1"/>
</dbReference>
<dbReference type="EC" id="4.1.1.20" evidence="5 6"/>
<evidence type="ECO:0000256" key="6">
    <source>
        <dbReference type="NCBIfam" id="TIGR01048"/>
    </source>
</evidence>
<feature type="binding site" evidence="5">
    <location>
        <position position="321"/>
    </location>
    <ligand>
        <name>substrate</name>
    </ligand>
</feature>
<feature type="active site" description="Proton donor" evidence="7">
    <location>
        <position position="346"/>
    </location>
</feature>
<dbReference type="SUPFAM" id="SSF51419">
    <property type="entry name" value="PLP-binding barrel"/>
    <property type="match status" value="1"/>
</dbReference>
<evidence type="ECO:0000313" key="12">
    <source>
        <dbReference type="Proteomes" id="UP000538147"/>
    </source>
</evidence>
<dbReference type="PROSITE" id="PS00879">
    <property type="entry name" value="ODR_DC_2_2"/>
    <property type="match status" value="1"/>
</dbReference>
<keyword evidence="3 5" id="KW-0663">Pyridoxal phosphate</keyword>
<dbReference type="Pfam" id="PF00278">
    <property type="entry name" value="Orn_DAP_Arg_deC"/>
    <property type="match status" value="1"/>
</dbReference>
<comment type="pathway">
    <text evidence="5 8">Amino-acid biosynthesis; L-lysine biosynthesis via DAP pathway; L-lysine from DL-2,6-diaminopimelate: step 1/1.</text>
</comment>
<dbReference type="InterPro" id="IPR002986">
    <property type="entry name" value="DAP_deCOOHase_LysA"/>
</dbReference>
<feature type="binding site" evidence="5">
    <location>
        <position position="317"/>
    </location>
    <ligand>
        <name>substrate</name>
    </ligand>
</feature>
<evidence type="ECO:0000256" key="3">
    <source>
        <dbReference type="ARBA" id="ARBA00022898"/>
    </source>
</evidence>
<feature type="binding site" evidence="5">
    <location>
        <position position="347"/>
    </location>
    <ligand>
        <name>substrate</name>
    </ligand>
</feature>
<dbReference type="NCBIfam" id="TIGR01048">
    <property type="entry name" value="lysA"/>
    <property type="match status" value="1"/>
</dbReference>
<feature type="binding site" evidence="5">
    <location>
        <position position="375"/>
    </location>
    <ligand>
        <name>substrate</name>
    </ligand>
</feature>
<gene>
    <name evidence="5" type="primary">lysA</name>
    <name evidence="11" type="ORF">FHS79_000554</name>
</gene>
<dbReference type="GO" id="GO:0030170">
    <property type="term" value="F:pyridoxal phosphate binding"/>
    <property type="evidence" value="ECO:0007669"/>
    <property type="project" value="UniProtKB-UniRule"/>
</dbReference>
<evidence type="ECO:0000256" key="8">
    <source>
        <dbReference type="RuleBase" id="RU003738"/>
    </source>
</evidence>
<feature type="modified residue" description="N6-(pyridoxal phosphate)lysine" evidence="5 7">
    <location>
        <position position="63"/>
    </location>
</feature>
<keyword evidence="12" id="KW-1185">Reference proteome</keyword>
<dbReference type="Pfam" id="PF02784">
    <property type="entry name" value="Orn_Arg_deC_N"/>
    <property type="match status" value="1"/>
</dbReference>
<comment type="cofactor">
    <cofactor evidence="1 5 7 8">
        <name>pyridoxal 5'-phosphate</name>
        <dbReference type="ChEBI" id="CHEBI:597326"/>
    </cofactor>
</comment>
<dbReference type="GO" id="GO:0008836">
    <property type="term" value="F:diaminopimelate decarboxylase activity"/>
    <property type="evidence" value="ECO:0007669"/>
    <property type="project" value="UniProtKB-UniRule"/>
</dbReference>
<dbReference type="InterPro" id="IPR022644">
    <property type="entry name" value="De-COase2_N"/>
</dbReference>
<dbReference type="GO" id="GO:0009089">
    <property type="term" value="P:lysine biosynthetic process via diaminopimelate"/>
    <property type="evidence" value="ECO:0007669"/>
    <property type="project" value="UniProtKB-UniRule"/>
</dbReference>
<accession>A0A841L1U8</accession>
<proteinExistence type="inferred from homology"/>
<protein>
    <recommendedName>
        <fullName evidence="5 6">Diaminopimelate decarboxylase</fullName>
        <shortName evidence="5">DAP decarboxylase</shortName>
        <shortName evidence="5">DAPDC</shortName>
        <ecNumber evidence="5 6">4.1.1.20</ecNumber>
    </recommendedName>
</protein>
<dbReference type="InterPro" id="IPR029066">
    <property type="entry name" value="PLP-binding_barrel"/>
</dbReference>
<evidence type="ECO:0000256" key="5">
    <source>
        <dbReference type="HAMAP-Rule" id="MF_02120"/>
    </source>
</evidence>
<feature type="domain" description="Orn/DAP/Arg decarboxylase 2 N-terminal" evidence="10">
    <location>
        <begin position="36"/>
        <end position="284"/>
    </location>
</feature>
<keyword evidence="5" id="KW-0028">Amino-acid biosynthesis</keyword>
<dbReference type="CDD" id="cd06828">
    <property type="entry name" value="PLPDE_III_DapDC"/>
    <property type="match status" value="1"/>
</dbReference>
<dbReference type="PRINTS" id="PR01181">
    <property type="entry name" value="DAPDCRBXLASE"/>
</dbReference>
<feature type="domain" description="Orn/DAP/Arg decarboxylase 2 C-terminal" evidence="9">
    <location>
        <begin position="30"/>
        <end position="373"/>
    </location>
</feature>
<dbReference type="PANTHER" id="PTHR43727">
    <property type="entry name" value="DIAMINOPIMELATE DECARBOXYLASE"/>
    <property type="match status" value="1"/>
</dbReference>
<dbReference type="InterPro" id="IPR009006">
    <property type="entry name" value="Ala_racemase/Decarboxylase_C"/>
</dbReference>
<keyword evidence="4 5" id="KW-0456">Lyase</keyword>
<evidence type="ECO:0000313" key="11">
    <source>
        <dbReference type="EMBL" id="MBB6226400.1"/>
    </source>
</evidence>
<dbReference type="Proteomes" id="UP000538147">
    <property type="component" value="Unassembled WGS sequence"/>
</dbReference>
<feature type="binding site" evidence="5">
    <location>
        <begin position="278"/>
        <end position="281"/>
    </location>
    <ligand>
        <name>pyridoxal 5'-phosphate</name>
        <dbReference type="ChEBI" id="CHEBI:597326"/>
    </ligand>
</feature>
<dbReference type="PROSITE" id="PS00878">
    <property type="entry name" value="ODR_DC_2_1"/>
    <property type="match status" value="1"/>
</dbReference>
<dbReference type="EMBL" id="JACIIV010000003">
    <property type="protein sequence ID" value="MBB6226400.1"/>
    <property type="molecule type" value="Genomic_DNA"/>
</dbReference>
<evidence type="ECO:0000256" key="7">
    <source>
        <dbReference type="PIRSR" id="PIRSR600183-50"/>
    </source>
</evidence>
<comment type="catalytic activity">
    <reaction evidence="5 8">
        <text>meso-2,6-diaminopimelate + H(+) = L-lysine + CO2</text>
        <dbReference type="Rhea" id="RHEA:15101"/>
        <dbReference type="ChEBI" id="CHEBI:15378"/>
        <dbReference type="ChEBI" id="CHEBI:16526"/>
        <dbReference type="ChEBI" id="CHEBI:32551"/>
        <dbReference type="ChEBI" id="CHEBI:57791"/>
        <dbReference type="EC" id="4.1.1.20"/>
    </reaction>
</comment>
<evidence type="ECO:0000256" key="4">
    <source>
        <dbReference type="ARBA" id="ARBA00023239"/>
    </source>
</evidence>
<comment type="similarity">
    <text evidence="5">Belongs to the Orn/Lys/Arg decarboxylase class-II family. LysA subfamily.</text>
</comment>
<dbReference type="HAMAP" id="MF_02120">
    <property type="entry name" value="LysA"/>
    <property type="match status" value="1"/>
</dbReference>
<evidence type="ECO:0000259" key="10">
    <source>
        <dbReference type="Pfam" id="PF02784"/>
    </source>
</evidence>
<dbReference type="InterPro" id="IPR022657">
    <property type="entry name" value="De-COase2_CS"/>
</dbReference>
<evidence type="ECO:0000256" key="1">
    <source>
        <dbReference type="ARBA" id="ARBA00001933"/>
    </source>
</evidence>
<organism evidence="11 12">
    <name type="scientific">Polymorphobacter multimanifer</name>
    <dbReference type="NCBI Taxonomy" id="1070431"/>
    <lineage>
        <taxon>Bacteria</taxon>
        <taxon>Pseudomonadati</taxon>
        <taxon>Pseudomonadota</taxon>
        <taxon>Alphaproteobacteria</taxon>
        <taxon>Sphingomonadales</taxon>
        <taxon>Sphingosinicellaceae</taxon>
        <taxon>Polymorphobacter</taxon>
    </lineage>
</organism>
<keyword evidence="5 8" id="KW-0457">Lysine biosynthesis</keyword>
<dbReference type="UniPathway" id="UPA00034">
    <property type="reaction ID" value="UER00027"/>
</dbReference>
<name>A0A841L1U8_9SPHN</name>
<dbReference type="FunFam" id="3.20.20.10:FF:000003">
    <property type="entry name" value="Diaminopimelate decarboxylase"/>
    <property type="match status" value="1"/>
</dbReference>
<feature type="binding site" evidence="5">
    <location>
        <position position="242"/>
    </location>
    <ligand>
        <name>pyridoxal 5'-phosphate</name>
        <dbReference type="ChEBI" id="CHEBI:597326"/>
    </ligand>
</feature>
<dbReference type="InterPro" id="IPR000183">
    <property type="entry name" value="Orn/DAP/Arg_de-COase"/>
</dbReference>
<keyword evidence="2 5" id="KW-0210">Decarboxylase</keyword>